<sequence length="159" mass="18955">MSKFSYINIVPDSMVILEDKFGVIVADLFIKATGTDDCDTIVVKICERDMVLSILKIRLDRSARVLIVRLKVMVNIDTMIKIHKESEELILFENKYITRLWNRMILESRTERCFREIEDSKYSCFSILMRYKSRLDFYLRTDNEHYLKLISNVANYYKD</sequence>
<evidence type="ECO:0000313" key="2">
    <source>
        <dbReference type="Proteomes" id="UP000076078"/>
    </source>
</evidence>
<dbReference type="EMBL" id="LODT01000037">
    <property type="protein sequence ID" value="KYQ90038.1"/>
    <property type="molecule type" value="Genomic_DNA"/>
</dbReference>
<organism evidence="1 2">
    <name type="scientific">Tieghemostelium lacteum</name>
    <name type="common">Slime mold</name>
    <name type="synonym">Dictyostelium lacteum</name>
    <dbReference type="NCBI Taxonomy" id="361077"/>
    <lineage>
        <taxon>Eukaryota</taxon>
        <taxon>Amoebozoa</taxon>
        <taxon>Evosea</taxon>
        <taxon>Eumycetozoa</taxon>
        <taxon>Dictyostelia</taxon>
        <taxon>Dictyosteliales</taxon>
        <taxon>Raperosteliaceae</taxon>
        <taxon>Tieghemostelium</taxon>
    </lineage>
</organism>
<proteinExistence type="predicted"/>
<accession>A0A151Z7X8</accession>
<dbReference type="AlphaFoldDB" id="A0A151Z7X8"/>
<reference evidence="1 2" key="1">
    <citation type="submission" date="2015-12" db="EMBL/GenBank/DDBJ databases">
        <title>Dictyostelia acquired genes for synthesis and detection of signals that induce cell-type specialization by lateral gene transfer from prokaryotes.</title>
        <authorList>
            <person name="Gloeckner G."/>
            <person name="Schaap P."/>
        </authorList>
    </citation>
    <scope>NUCLEOTIDE SEQUENCE [LARGE SCALE GENOMIC DNA]</scope>
    <source>
        <strain evidence="1 2">TK</strain>
    </source>
</reference>
<dbReference type="InParanoid" id="A0A151Z7X8"/>
<evidence type="ECO:0000313" key="1">
    <source>
        <dbReference type="EMBL" id="KYQ90038.1"/>
    </source>
</evidence>
<keyword evidence="2" id="KW-1185">Reference proteome</keyword>
<gene>
    <name evidence="1" type="ORF">DLAC_08623</name>
</gene>
<name>A0A151Z7X8_TIELA</name>
<dbReference type="Proteomes" id="UP000076078">
    <property type="component" value="Unassembled WGS sequence"/>
</dbReference>
<protein>
    <submittedName>
        <fullName evidence="1">Uncharacterized protein</fullName>
    </submittedName>
</protein>
<comment type="caution">
    <text evidence="1">The sequence shown here is derived from an EMBL/GenBank/DDBJ whole genome shotgun (WGS) entry which is preliminary data.</text>
</comment>